<accession>A0ABP1HH91</accession>
<reference evidence="1 2" key="1">
    <citation type="submission" date="2024-07" db="EMBL/GenBank/DDBJ databases">
        <authorList>
            <person name="Akdeniz Z."/>
        </authorList>
    </citation>
    <scope>NUCLEOTIDE SEQUENCE [LARGE SCALE GENOMIC DNA]</scope>
</reference>
<gene>
    <name evidence="1" type="ORF">HINF_LOCUS13545</name>
</gene>
<dbReference type="Proteomes" id="UP001642409">
    <property type="component" value="Unassembled WGS sequence"/>
</dbReference>
<proteinExistence type="predicted"/>
<dbReference type="EMBL" id="CAXDID020000031">
    <property type="protein sequence ID" value="CAL5994418.1"/>
    <property type="molecule type" value="Genomic_DNA"/>
</dbReference>
<name>A0ABP1HH91_9EUKA</name>
<protein>
    <submittedName>
        <fullName evidence="1">Hypothetical_protein</fullName>
    </submittedName>
</protein>
<evidence type="ECO:0000313" key="2">
    <source>
        <dbReference type="Proteomes" id="UP001642409"/>
    </source>
</evidence>
<sequence>MPLTAQIQRETVATHYTIIQPRRRNWLKPLYPTASQAHAFLFVNEASELSDTEIYAQRIWPSNSNLLSARQQGPVSPTRALEYGGFRADINISTRTTMGEKL</sequence>
<keyword evidence="2" id="KW-1185">Reference proteome</keyword>
<evidence type="ECO:0000313" key="1">
    <source>
        <dbReference type="EMBL" id="CAL5994418.1"/>
    </source>
</evidence>
<comment type="caution">
    <text evidence="1">The sequence shown here is derived from an EMBL/GenBank/DDBJ whole genome shotgun (WGS) entry which is preliminary data.</text>
</comment>
<organism evidence="1 2">
    <name type="scientific">Hexamita inflata</name>
    <dbReference type="NCBI Taxonomy" id="28002"/>
    <lineage>
        <taxon>Eukaryota</taxon>
        <taxon>Metamonada</taxon>
        <taxon>Diplomonadida</taxon>
        <taxon>Hexamitidae</taxon>
        <taxon>Hexamitinae</taxon>
        <taxon>Hexamita</taxon>
    </lineage>
</organism>